<dbReference type="PANTHER" id="PTHR33375:SF1">
    <property type="entry name" value="CHROMOSOME-PARTITIONING PROTEIN PARB-RELATED"/>
    <property type="match status" value="1"/>
</dbReference>
<dbReference type="Pfam" id="PF02195">
    <property type="entry name" value="ParB_N"/>
    <property type="match status" value="1"/>
</dbReference>
<feature type="compositionally biased region" description="Low complexity" evidence="2">
    <location>
        <begin position="276"/>
        <end position="288"/>
    </location>
</feature>
<keyword evidence="5" id="KW-1185">Reference proteome</keyword>
<evidence type="ECO:0000256" key="1">
    <source>
        <dbReference type="ARBA" id="ARBA00006295"/>
    </source>
</evidence>
<dbReference type="SUPFAM" id="SSF109709">
    <property type="entry name" value="KorB DNA-binding domain-like"/>
    <property type="match status" value="1"/>
</dbReference>
<gene>
    <name evidence="4" type="ORF">DFI_18585</name>
</gene>
<dbReference type="RefSeq" id="WP_027462656.1">
    <property type="nucleotide sequence ID" value="NZ_CP021084.1"/>
</dbReference>
<organism evidence="4 5">
    <name type="scientific">Deinococcus ficus</name>
    <dbReference type="NCBI Taxonomy" id="317577"/>
    <lineage>
        <taxon>Bacteria</taxon>
        <taxon>Thermotogati</taxon>
        <taxon>Deinococcota</taxon>
        <taxon>Deinococci</taxon>
        <taxon>Deinococcales</taxon>
        <taxon>Deinococcaceae</taxon>
        <taxon>Deinococcus</taxon>
    </lineage>
</organism>
<dbReference type="GO" id="GO:0003677">
    <property type="term" value="F:DNA binding"/>
    <property type="evidence" value="ECO:0007669"/>
    <property type="project" value="InterPro"/>
</dbReference>
<dbReference type="GO" id="GO:0005694">
    <property type="term" value="C:chromosome"/>
    <property type="evidence" value="ECO:0007669"/>
    <property type="project" value="TreeGrafter"/>
</dbReference>
<dbReference type="Gene3D" id="3.90.1530.30">
    <property type="match status" value="1"/>
</dbReference>
<dbReference type="InterPro" id="IPR050336">
    <property type="entry name" value="Chromosome_partition/occlusion"/>
</dbReference>
<feature type="domain" description="ParB-like N-terminal" evidence="3">
    <location>
        <begin position="8"/>
        <end position="98"/>
    </location>
</feature>
<dbReference type="AlphaFoldDB" id="A0A221T2R3"/>
<dbReference type="InterPro" id="IPR003115">
    <property type="entry name" value="ParB_N"/>
</dbReference>
<dbReference type="NCBIfam" id="TIGR00180">
    <property type="entry name" value="parB_part"/>
    <property type="match status" value="1"/>
</dbReference>
<proteinExistence type="inferred from homology"/>
<evidence type="ECO:0000259" key="3">
    <source>
        <dbReference type="SMART" id="SM00470"/>
    </source>
</evidence>
<comment type="similarity">
    <text evidence="1">Belongs to the ParB family.</text>
</comment>
<reference evidence="4 5" key="1">
    <citation type="submission" date="2017-05" db="EMBL/GenBank/DDBJ databases">
        <title>The complete genome sequence of Deinococcus ficus isolated from the rhizosphere of the Ficus religiosa L. in Taiwan.</title>
        <authorList>
            <person name="Wu K.-M."/>
            <person name="Liao T.-L."/>
            <person name="Liu Y.-M."/>
            <person name="Young C.-C."/>
            <person name="Tsai S.-F."/>
        </authorList>
    </citation>
    <scope>NUCLEOTIDE SEQUENCE [LARGE SCALE GENOMIC DNA]</scope>
    <source>
        <strain evidence="4 5">CC-FR2-10</strain>
        <plasmid evidence="5">pdfi3</plasmid>
    </source>
</reference>
<feature type="region of interest" description="Disordered" evidence="2">
    <location>
        <begin position="263"/>
        <end position="289"/>
    </location>
</feature>
<dbReference type="SUPFAM" id="SSF110849">
    <property type="entry name" value="ParB/Sulfiredoxin"/>
    <property type="match status" value="1"/>
</dbReference>
<dbReference type="InterPro" id="IPR004437">
    <property type="entry name" value="ParB/RepB/Spo0J"/>
</dbReference>
<accession>A0A221T2R3</accession>
<protein>
    <recommendedName>
        <fullName evidence="3">ParB-like N-terminal domain-containing protein</fullName>
    </recommendedName>
</protein>
<evidence type="ECO:0000313" key="4">
    <source>
        <dbReference type="EMBL" id="ASN83207.1"/>
    </source>
</evidence>
<name>A0A221T2R3_9DEIO</name>
<dbReference type="Gene3D" id="1.10.10.2830">
    <property type="match status" value="1"/>
</dbReference>
<dbReference type="EMBL" id="CP021084">
    <property type="protein sequence ID" value="ASN83207.1"/>
    <property type="molecule type" value="Genomic_DNA"/>
</dbReference>
<keyword evidence="4" id="KW-0614">Plasmid</keyword>
<evidence type="ECO:0000313" key="5">
    <source>
        <dbReference type="Proteomes" id="UP000259030"/>
    </source>
</evidence>
<dbReference type="GO" id="GO:0007059">
    <property type="term" value="P:chromosome segregation"/>
    <property type="evidence" value="ECO:0007669"/>
    <property type="project" value="TreeGrafter"/>
</dbReference>
<dbReference type="SMART" id="SM00470">
    <property type="entry name" value="ParB"/>
    <property type="match status" value="1"/>
</dbReference>
<evidence type="ECO:0000256" key="2">
    <source>
        <dbReference type="SAM" id="MobiDB-lite"/>
    </source>
</evidence>
<dbReference type="InterPro" id="IPR036086">
    <property type="entry name" value="ParB/Sulfiredoxin_sf"/>
</dbReference>
<sequence length="317" mass="34370">MSDQRTLFDSPLALTIQNVPTDRIKPGDKKNLIPSINKVGILQAILLKPSLDPEFEYEIVDGSRRHHTAMTYKLPTVNALVTDGSSAQIAAARAIANTARSPNPVQEAIAWREVMAEGIYADVQSLARDLGVPVKLVKKRLKLATLPAPMLDDLQNNKLAEGTAERISRLDTNYRALALEAYRTVTQDGTRFTDDHLQDIRRRKSDETKGAVLGVLDQISIIQPLIALSPATVLAEQVRSMARDRGVTLDDLARELGIRLPDSPQAAAPVTPGQVAAPAEQPAPAFTEEPWDFGVPLTTPAAAADLPAEFGLNVNNI</sequence>
<dbReference type="KEGG" id="dfc:DFI_18585"/>
<geneLocation type="plasmid" evidence="5">
    <name>pdfi3</name>
</geneLocation>
<dbReference type="Proteomes" id="UP000259030">
    <property type="component" value="Plasmid pDFI3"/>
</dbReference>
<dbReference type="PANTHER" id="PTHR33375">
    <property type="entry name" value="CHROMOSOME-PARTITIONING PROTEIN PARB-RELATED"/>
    <property type="match status" value="1"/>
</dbReference>